<dbReference type="AlphaFoldDB" id="A0A2M6ITB8"/>
<comment type="caution">
    <text evidence="1">The sequence shown here is derived from an EMBL/GenBank/DDBJ whole genome shotgun (WGS) entry which is preliminary data.</text>
</comment>
<proteinExistence type="predicted"/>
<feature type="non-terminal residue" evidence="1">
    <location>
        <position position="1"/>
    </location>
</feature>
<protein>
    <submittedName>
        <fullName evidence="1">Thymidine kinase</fullName>
    </submittedName>
</protein>
<keyword evidence="1" id="KW-0808">Transferase</keyword>
<sequence>TRKINGKYTFKGKQVAIDGNKVTYDSLCGNCYIREGGVI</sequence>
<dbReference type="Proteomes" id="UP000231056">
    <property type="component" value="Unassembled WGS sequence"/>
</dbReference>
<evidence type="ECO:0000313" key="2">
    <source>
        <dbReference type="Proteomes" id="UP000231056"/>
    </source>
</evidence>
<dbReference type="EMBL" id="PCVM01000091">
    <property type="protein sequence ID" value="PIQ73178.1"/>
    <property type="molecule type" value="Genomic_DNA"/>
</dbReference>
<organism evidence="1 2">
    <name type="scientific">Candidatus Roizmanbacteria bacterium CG11_big_fil_rev_8_21_14_0_20_36_8</name>
    <dbReference type="NCBI Taxonomy" id="1974856"/>
    <lineage>
        <taxon>Bacteria</taxon>
        <taxon>Candidatus Roizmaniibacteriota</taxon>
    </lineage>
</organism>
<dbReference type="GO" id="GO:0016301">
    <property type="term" value="F:kinase activity"/>
    <property type="evidence" value="ECO:0007669"/>
    <property type="project" value="UniProtKB-KW"/>
</dbReference>
<evidence type="ECO:0000313" key="1">
    <source>
        <dbReference type="EMBL" id="PIQ73178.1"/>
    </source>
</evidence>
<name>A0A2M6ITB8_9BACT</name>
<gene>
    <name evidence="1" type="ORF">COV58_03860</name>
</gene>
<keyword evidence="1" id="KW-0418">Kinase</keyword>
<reference evidence="1 2" key="1">
    <citation type="submission" date="2017-09" db="EMBL/GenBank/DDBJ databases">
        <title>Depth-based differentiation of microbial function through sediment-hosted aquifers and enrichment of novel symbionts in the deep terrestrial subsurface.</title>
        <authorList>
            <person name="Probst A.J."/>
            <person name="Ladd B."/>
            <person name="Jarett J.K."/>
            <person name="Geller-Mcgrath D.E."/>
            <person name="Sieber C.M."/>
            <person name="Emerson J.B."/>
            <person name="Anantharaman K."/>
            <person name="Thomas B.C."/>
            <person name="Malmstrom R."/>
            <person name="Stieglmeier M."/>
            <person name="Klingl A."/>
            <person name="Woyke T."/>
            <person name="Ryan C.M."/>
            <person name="Banfield J.F."/>
        </authorList>
    </citation>
    <scope>NUCLEOTIDE SEQUENCE [LARGE SCALE GENOMIC DNA]</scope>
    <source>
        <strain evidence="1">CG11_big_fil_rev_8_21_14_0_20_36_8</strain>
    </source>
</reference>
<accession>A0A2M6ITB8</accession>